<feature type="region of interest" description="Disordered" evidence="1">
    <location>
        <begin position="224"/>
        <end position="277"/>
    </location>
</feature>
<reference evidence="2" key="1">
    <citation type="submission" date="2021-09" db="EMBL/GenBank/DDBJ databases">
        <authorList>
            <consortium name="AG Swart"/>
            <person name="Singh M."/>
            <person name="Singh A."/>
            <person name="Seah K."/>
            <person name="Emmerich C."/>
        </authorList>
    </citation>
    <scope>NUCLEOTIDE SEQUENCE</scope>
    <source>
        <strain evidence="2">ATCC30299</strain>
    </source>
</reference>
<protein>
    <submittedName>
        <fullName evidence="2">Uncharacterized protein</fullName>
    </submittedName>
</protein>
<dbReference type="AlphaFoldDB" id="A0AAU9J005"/>
<organism evidence="2 3">
    <name type="scientific">Blepharisma stoltei</name>
    <dbReference type="NCBI Taxonomy" id="1481888"/>
    <lineage>
        <taxon>Eukaryota</taxon>
        <taxon>Sar</taxon>
        <taxon>Alveolata</taxon>
        <taxon>Ciliophora</taxon>
        <taxon>Postciliodesmatophora</taxon>
        <taxon>Heterotrichea</taxon>
        <taxon>Heterotrichida</taxon>
        <taxon>Blepharismidae</taxon>
        <taxon>Blepharisma</taxon>
    </lineage>
</organism>
<evidence type="ECO:0000256" key="1">
    <source>
        <dbReference type="SAM" id="MobiDB-lite"/>
    </source>
</evidence>
<proteinExistence type="predicted"/>
<comment type="caution">
    <text evidence="2">The sequence shown here is derived from an EMBL/GenBank/DDBJ whole genome shotgun (WGS) entry which is preliminary data.</text>
</comment>
<evidence type="ECO:0000313" key="2">
    <source>
        <dbReference type="EMBL" id="CAG9320453.1"/>
    </source>
</evidence>
<accession>A0AAU9J005</accession>
<dbReference type="Proteomes" id="UP001162131">
    <property type="component" value="Unassembled WGS sequence"/>
</dbReference>
<dbReference type="EMBL" id="CAJZBQ010000025">
    <property type="protein sequence ID" value="CAG9320453.1"/>
    <property type="molecule type" value="Genomic_DNA"/>
</dbReference>
<feature type="compositionally biased region" description="Low complexity" evidence="1">
    <location>
        <begin position="224"/>
        <end position="235"/>
    </location>
</feature>
<feature type="compositionally biased region" description="Basic residues" evidence="1">
    <location>
        <begin position="243"/>
        <end position="262"/>
    </location>
</feature>
<name>A0AAU9J005_9CILI</name>
<evidence type="ECO:0000313" key="3">
    <source>
        <dbReference type="Proteomes" id="UP001162131"/>
    </source>
</evidence>
<gene>
    <name evidence="2" type="ORF">BSTOLATCC_MIC26368</name>
</gene>
<sequence>MDEPSISYSENLSTSHFEEIQSHALIVEGSMGVFNITSSFEKNMGENIHGPTSTYESIPVLPLSPTLMTLDSPTHPIRVFERLIEDVNKRNHLKKKIETFVVQREEEQSKKFKSPRKLTKDQVEDLYNRLLLDQQKRQEAQNLRQLMRESPTRELPKVMMSKKKEEELLYRLHEYAQKKKEWIEIMQEKKQRLEEEEIERLKHYSPRRYRDPNLFERLSIPKLKSPPRSLSSTRTNFVSPPRSPRRAVKTKISHKSSQKLIRKSITPPRTLDNDDISNLKSSTCESTGPVIVDFKPVHKITDFKRMTTSTTCTPYPESTRRTWCTGRASSLSEDIKTEKPQERFKLIDIDDYLSQLKAKIKAELINNKQNDDYHYDANPSLGRIFKLFPEFGRKMKQK</sequence>
<keyword evidence="3" id="KW-1185">Reference proteome</keyword>